<dbReference type="CDD" id="cd00342">
    <property type="entry name" value="gram_neg_porins"/>
    <property type="match status" value="1"/>
</dbReference>
<reference evidence="7" key="1">
    <citation type="journal article" date="2019" name="Int. J. Syst. Evol. Microbiol.">
        <title>The Global Catalogue of Microorganisms (GCM) 10K type strain sequencing project: providing services to taxonomists for standard genome sequencing and annotation.</title>
        <authorList>
            <consortium name="The Broad Institute Genomics Platform"/>
            <consortium name="The Broad Institute Genome Sequencing Center for Infectious Disease"/>
            <person name="Wu L."/>
            <person name="Ma J."/>
        </authorList>
    </citation>
    <scope>NUCLEOTIDE SEQUENCE [LARGE SCALE GENOMIC DNA]</scope>
    <source>
        <strain evidence="7">CCUG 54939</strain>
    </source>
</reference>
<accession>A0ABV8CKX4</accession>
<feature type="signal peptide" evidence="4">
    <location>
        <begin position="1"/>
        <end position="20"/>
    </location>
</feature>
<evidence type="ECO:0000256" key="3">
    <source>
        <dbReference type="ARBA" id="ARBA00023136"/>
    </source>
</evidence>
<protein>
    <submittedName>
        <fullName evidence="6">Porin</fullName>
    </submittedName>
</protein>
<evidence type="ECO:0000256" key="1">
    <source>
        <dbReference type="ARBA" id="ARBA00004571"/>
    </source>
</evidence>
<dbReference type="Gene3D" id="2.40.160.10">
    <property type="entry name" value="Porin"/>
    <property type="match status" value="1"/>
</dbReference>
<evidence type="ECO:0000259" key="5">
    <source>
        <dbReference type="Pfam" id="PF13609"/>
    </source>
</evidence>
<dbReference type="Proteomes" id="UP001595692">
    <property type="component" value="Unassembled WGS sequence"/>
</dbReference>
<gene>
    <name evidence="6" type="ORF">ACFOSS_03690</name>
</gene>
<dbReference type="SUPFAM" id="SSF56935">
    <property type="entry name" value="Porins"/>
    <property type="match status" value="1"/>
</dbReference>
<name>A0ABV8CKX4_9GAMM</name>
<dbReference type="Pfam" id="PF13609">
    <property type="entry name" value="Porin_4"/>
    <property type="match status" value="1"/>
</dbReference>
<comment type="caution">
    <text evidence="6">The sequence shown here is derived from an EMBL/GenBank/DDBJ whole genome shotgun (WGS) entry which is preliminary data.</text>
</comment>
<comment type="subcellular location">
    <subcellularLocation>
        <location evidence="1">Cell outer membrane</location>
        <topology evidence="1">Multi-pass membrane protein</topology>
    </subcellularLocation>
</comment>
<dbReference type="RefSeq" id="WP_377150707.1">
    <property type="nucleotide sequence ID" value="NZ_JBHSAF010000002.1"/>
</dbReference>
<dbReference type="InterPro" id="IPR033900">
    <property type="entry name" value="Gram_neg_porin_domain"/>
</dbReference>
<keyword evidence="2 4" id="KW-0732">Signal</keyword>
<feature type="chain" id="PRO_5046870758" evidence="4">
    <location>
        <begin position="21"/>
        <end position="364"/>
    </location>
</feature>
<keyword evidence="3" id="KW-0472">Membrane</keyword>
<evidence type="ECO:0000256" key="4">
    <source>
        <dbReference type="SAM" id="SignalP"/>
    </source>
</evidence>
<dbReference type="PANTHER" id="PTHR34501">
    <property type="entry name" value="PROTEIN YDDL-RELATED"/>
    <property type="match status" value="1"/>
</dbReference>
<keyword evidence="7" id="KW-1185">Reference proteome</keyword>
<dbReference type="InterPro" id="IPR023614">
    <property type="entry name" value="Porin_dom_sf"/>
</dbReference>
<sequence length="364" mass="38975">MKKLTAVAVALLAATSAAQAAEVYKNEQMALDMYGRIYAGQFFGEKKNHSEDYSAKVGANQFIRFGVKADSAISGTLKAVGQYEAQFNIGDSEKINNVSCTTTEATDGTHSTTCQDDKIRTRLAFAGLKSESWGQVTFGRQKGAISQIADWTDVALSDGYGADALGHGADKFGTGRSSDLLKYSATFGGFKGEASYKFDGNTTEEKTSSSADAAYGISASYTLENGLGFGAGYNVGQRDKAGENDAKLAIVGVMFDNKSLYAALNYADGTDYLATGTDHTGWEAALGYNFANGFGLMAVYDKQESDKAGTKTDTVDYYTLGAQYKFNKSLRVIGEYRIQGLEGKSDSSAEAVENDYQLAARYDF</sequence>
<dbReference type="EMBL" id="JBHSAF010000002">
    <property type="protein sequence ID" value="MFC3912572.1"/>
    <property type="molecule type" value="Genomic_DNA"/>
</dbReference>
<evidence type="ECO:0000256" key="2">
    <source>
        <dbReference type="ARBA" id="ARBA00022729"/>
    </source>
</evidence>
<evidence type="ECO:0000313" key="7">
    <source>
        <dbReference type="Proteomes" id="UP001595692"/>
    </source>
</evidence>
<evidence type="ECO:0000313" key="6">
    <source>
        <dbReference type="EMBL" id="MFC3912572.1"/>
    </source>
</evidence>
<proteinExistence type="predicted"/>
<dbReference type="PANTHER" id="PTHR34501:SF2">
    <property type="entry name" value="OUTER MEMBRANE PORIN F-RELATED"/>
    <property type="match status" value="1"/>
</dbReference>
<organism evidence="6 7">
    <name type="scientific">Pseudaeromonas sharmana</name>
    <dbReference type="NCBI Taxonomy" id="328412"/>
    <lineage>
        <taxon>Bacteria</taxon>
        <taxon>Pseudomonadati</taxon>
        <taxon>Pseudomonadota</taxon>
        <taxon>Gammaproteobacteria</taxon>
        <taxon>Aeromonadales</taxon>
        <taxon>Aeromonadaceae</taxon>
        <taxon>Pseudaeromonas</taxon>
    </lineage>
</organism>
<dbReference type="InterPro" id="IPR050298">
    <property type="entry name" value="Gram-neg_bact_OMP"/>
</dbReference>
<feature type="domain" description="Porin" evidence="5">
    <location>
        <begin position="8"/>
        <end position="337"/>
    </location>
</feature>